<dbReference type="PANTHER" id="PTHR18896:SF76">
    <property type="entry name" value="PHOSPHOLIPASE"/>
    <property type="match status" value="1"/>
</dbReference>
<dbReference type="Pfam" id="PF00614">
    <property type="entry name" value="PLDc"/>
    <property type="match status" value="1"/>
</dbReference>
<evidence type="ECO:0000259" key="9">
    <source>
        <dbReference type="PROSITE" id="PS50035"/>
    </source>
</evidence>
<name>A0A1V9ZCD8_9STRA</name>
<dbReference type="InterPro" id="IPR016555">
    <property type="entry name" value="PLipase_D_euk"/>
</dbReference>
<dbReference type="AlphaFoldDB" id="A0A1V9ZCD8"/>
<keyword evidence="8" id="KW-0812">Transmembrane</keyword>
<gene>
    <name evidence="10" type="ORF">THRCLA_07673</name>
</gene>
<evidence type="ECO:0000313" key="10">
    <source>
        <dbReference type="EMBL" id="OQR95669.1"/>
    </source>
</evidence>
<evidence type="ECO:0000256" key="1">
    <source>
        <dbReference type="ARBA" id="ARBA00000798"/>
    </source>
</evidence>
<dbReference type="InterPro" id="IPR001736">
    <property type="entry name" value="PLipase_D/transphosphatidylase"/>
</dbReference>
<dbReference type="InterPro" id="IPR036871">
    <property type="entry name" value="PX_dom_sf"/>
</dbReference>
<proteinExistence type="inferred from homology"/>
<evidence type="ECO:0000256" key="7">
    <source>
        <dbReference type="SAM" id="MobiDB-lite"/>
    </source>
</evidence>
<dbReference type="EMBL" id="JNBS01002063">
    <property type="protein sequence ID" value="OQR95669.1"/>
    <property type="molecule type" value="Genomic_DNA"/>
</dbReference>
<feature type="region of interest" description="Disordered" evidence="7">
    <location>
        <begin position="1"/>
        <end position="27"/>
    </location>
</feature>
<dbReference type="InterPro" id="IPR015679">
    <property type="entry name" value="PLipase_D_fam"/>
</dbReference>
<evidence type="ECO:0000256" key="3">
    <source>
        <dbReference type="ARBA" id="ARBA00022801"/>
    </source>
</evidence>
<feature type="transmembrane region" description="Helical" evidence="8">
    <location>
        <begin position="247"/>
        <end position="270"/>
    </location>
</feature>
<dbReference type="Proteomes" id="UP000243217">
    <property type="component" value="Unassembled WGS sequence"/>
</dbReference>
<keyword evidence="3 6" id="KW-0378">Hydrolase</keyword>
<evidence type="ECO:0000256" key="4">
    <source>
        <dbReference type="ARBA" id="ARBA00022963"/>
    </source>
</evidence>
<keyword evidence="2" id="KW-0677">Repeat</keyword>
<evidence type="ECO:0000256" key="6">
    <source>
        <dbReference type="PIRNR" id="PIRNR009376"/>
    </source>
</evidence>
<accession>A0A1V9ZCD8</accession>
<comment type="caution">
    <text evidence="10">The sequence shown here is derived from an EMBL/GenBank/DDBJ whole genome shotgun (WGS) entry which is preliminary data.</text>
</comment>
<dbReference type="OrthoDB" id="14911at2759"/>
<dbReference type="GO" id="GO:0004630">
    <property type="term" value="F:phospholipase D activity"/>
    <property type="evidence" value="ECO:0007669"/>
    <property type="project" value="UniProtKB-UniRule"/>
</dbReference>
<dbReference type="STRING" id="74557.A0A1V9ZCD8"/>
<dbReference type="FunFam" id="3.30.870.10:FF:000011">
    <property type="entry name" value="Phospholipase"/>
    <property type="match status" value="1"/>
</dbReference>
<dbReference type="SMART" id="SM00155">
    <property type="entry name" value="PLDc"/>
    <property type="match status" value="2"/>
</dbReference>
<organism evidence="10 11">
    <name type="scientific">Thraustotheca clavata</name>
    <dbReference type="NCBI Taxonomy" id="74557"/>
    <lineage>
        <taxon>Eukaryota</taxon>
        <taxon>Sar</taxon>
        <taxon>Stramenopiles</taxon>
        <taxon>Oomycota</taxon>
        <taxon>Saprolegniomycetes</taxon>
        <taxon>Saprolegniales</taxon>
        <taxon>Achlyaceae</taxon>
        <taxon>Thraustotheca</taxon>
    </lineage>
</organism>
<dbReference type="SUPFAM" id="SSF56024">
    <property type="entry name" value="Phospholipase D/nuclease"/>
    <property type="match status" value="2"/>
</dbReference>
<protein>
    <recommendedName>
        <fullName evidence="6">Phospholipase</fullName>
        <ecNumber evidence="6">3.1.4.4</ecNumber>
    </recommendedName>
</protein>
<keyword evidence="5" id="KW-0443">Lipid metabolism</keyword>
<dbReference type="PIRSF" id="PIRSF009376">
    <property type="entry name" value="Phospholipase_D_euk"/>
    <property type="match status" value="1"/>
</dbReference>
<dbReference type="Pfam" id="PF13091">
    <property type="entry name" value="PLDc_2"/>
    <property type="match status" value="1"/>
</dbReference>
<dbReference type="EC" id="3.1.4.4" evidence="6"/>
<dbReference type="GO" id="GO:0006654">
    <property type="term" value="P:phosphatidic acid biosynthetic process"/>
    <property type="evidence" value="ECO:0007669"/>
    <property type="project" value="InterPro"/>
</dbReference>
<keyword evidence="4 6" id="KW-0442">Lipid degradation</keyword>
<dbReference type="PANTHER" id="PTHR18896">
    <property type="entry name" value="PHOSPHOLIPASE D"/>
    <property type="match status" value="1"/>
</dbReference>
<evidence type="ECO:0000256" key="8">
    <source>
        <dbReference type="SAM" id="Phobius"/>
    </source>
</evidence>
<dbReference type="InterPro" id="IPR025202">
    <property type="entry name" value="PLD-like_dom"/>
</dbReference>
<dbReference type="PROSITE" id="PS50035">
    <property type="entry name" value="PLD"/>
    <property type="match status" value="2"/>
</dbReference>
<evidence type="ECO:0000313" key="11">
    <source>
        <dbReference type="Proteomes" id="UP000243217"/>
    </source>
</evidence>
<reference evidence="10 11" key="1">
    <citation type="journal article" date="2014" name="Genome Biol. Evol.">
        <title>The secreted proteins of Achlya hypogyna and Thraustotheca clavata identify the ancestral oomycete secretome and reveal gene acquisitions by horizontal gene transfer.</title>
        <authorList>
            <person name="Misner I."/>
            <person name="Blouin N."/>
            <person name="Leonard G."/>
            <person name="Richards T.A."/>
            <person name="Lane C.E."/>
        </authorList>
    </citation>
    <scope>NUCLEOTIDE SEQUENCE [LARGE SCALE GENOMIC DNA]</scope>
    <source>
        <strain evidence="10 11">ATCC 34112</strain>
    </source>
</reference>
<dbReference type="SUPFAM" id="SSF64268">
    <property type="entry name" value="PX domain"/>
    <property type="match status" value="1"/>
</dbReference>
<evidence type="ECO:0000256" key="2">
    <source>
        <dbReference type="ARBA" id="ARBA00022737"/>
    </source>
</evidence>
<evidence type="ECO:0000256" key="5">
    <source>
        <dbReference type="ARBA" id="ARBA00023098"/>
    </source>
</evidence>
<dbReference type="GO" id="GO:0035556">
    <property type="term" value="P:intracellular signal transduction"/>
    <property type="evidence" value="ECO:0007669"/>
    <property type="project" value="InterPro"/>
</dbReference>
<dbReference type="Gene3D" id="3.30.870.10">
    <property type="entry name" value="Endonuclease Chain A"/>
    <property type="match status" value="2"/>
</dbReference>
<sequence>MESPLLTANSVEERPEMRASEGVPLVPMSTATYATEPAADEKQNEKRKNAIHLDKPPTVKVVQVDRIKHWFYEFNLYTIEFNYDEFVWRIRTTTHKMFLLHLTLQRVLRFSQLFTFPPRLLGYGSVQLGASSIPILERYLDSLLAHDSVRNHGKMLEFLELGALRFSAEYGMSIAEGWVKMRYVPSREGTLHGRSSFIGFHFTKDNIIRVTEIFIVLFFCVAIPLLSFKLCVYFTHSGSVPEMDDGYVVLASIFSVIPGLYFIAICYQYLLRHRRWMVIKPTSIAFFKDMSDTQPSEVILFQPHVAVTRSTLLRNGLHWMMDGLHVITPGAIIEIDMKNLPQWTHLHDILVDTMDKCEFSHTSDQRFQSFAPVRPAVGNERMSMARHLVDGEEAFGNMVEHIRMANKQVFIAGWWITPNYPMVRGDDLVKLDSVLVDAAVRGVEVFILVYKEHRMFLPNDSLFTKNHLNTLHPRIHVLRHPDFVLIPQYWSHHEKIVVIDQQVAFVGGLDICLGRYDTHAHPLADTSKNPLFVGKDYSNPRLKDFADVINGDTDLIDRKKEPRMPWHDVHCRLEGLAAMDVARHFIHRWNFTLQKKYVAMFNRRRPKYRRPALLPMVHVPVQPTQFSEDEFAMEEGSEIRQREVTRWMPTNEKYAAACHCQIVRSMSPWSGGIKTEHSIQNAYIHIIENAKRFIYIENQFFVSGFENDPSVSNRILEALYQRIVKAHETEKTFRIVVVLPLMPAFEGAVTSKDSSSLRAVMHWQYTTICRGGNSLLERLRTKMPDPHKYISFFGLRQNAILGGTAVNEQIYIHSKLMIADDRTTIMGSANLNDRSMCGDRDSEIAVVLEDHELSSVTWDGEPFRVGKFAHSFRCRLFEEHVGTELADPISDESWDQLLSIAHKNSDIYERVFRCLPTDSLRSYYEMNVPEDHVYEDVTVIYENQRYGWGEGWKAASVHGGEVSSWTDESGAPFEDFQPDPSAWRVDKTVGACDREGWQYAFSFRNFLSNPDKIRSQPLWYRWVRRRRWILIAAAERKNYLMGRQESTTSDRDLRSIFRMQSSRIVLATGDDEDNPRPHKPKFHMRDIIDKVLPEVHELKQIRGHIVEFPLFFLCECDLRPMILPKNLFI</sequence>
<comment type="catalytic activity">
    <reaction evidence="1 6">
        <text>a 1,2-diacyl-sn-glycero-3-phosphocholine + H2O = a 1,2-diacyl-sn-glycero-3-phosphate + choline + H(+)</text>
        <dbReference type="Rhea" id="RHEA:14445"/>
        <dbReference type="ChEBI" id="CHEBI:15354"/>
        <dbReference type="ChEBI" id="CHEBI:15377"/>
        <dbReference type="ChEBI" id="CHEBI:15378"/>
        <dbReference type="ChEBI" id="CHEBI:57643"/>
        <dbReference type="ChEBI" id="CHEBI:58608"/>
        <dbReference type="EC" id="3.1.4.4"/>
    </reaction>
</comment>
<dbReference type="GO" id="GO:0035091">
    <property type="term" value="F:phosphatidylinositol binding"/>
    <property type="evidence" value="ECO:0007669"/>
    <property type="project" value="InterPro"/>
</dbReference>
<feature type="domain" description="PLD phosphodiesterase" evidence="9">
    <location>
        <begin position="808"/>
        <end position="835"/>
    </location>
</feature>
<comment type="similarity">
    <text evidence="6">Belongs to the phospholipase D family.</text>
</comment>
<dbReference type="CDD" id="cd09141">
    <property type="entry name" value="PLDc_vPLD1_2_yPLD_like_2"/>
    <property type="match status" value="1"/>
</dbReference>
<keyword evidence="8" id="KW-1133">Transmembrane helix</keyword>
<keyword evidence="11" id="KW-1185">Reference proteome</keyword>
<feature type="domain" description="PLD phosphodiesterase" evidence="9">
    <location>
        <begin position="488"/>
        <end position="515"/>
    </location>
</feature>
<dbReference type="GO" id="GO:0009395">
    <property type="term" value="P:phospholipid catabolic process"/>
    <property type="evidence" value="ECO:0007669"/>
    <property type="project" value="TreeGrafter"/>
</dbReference>
<keyword evidence="8" id="KW-0472">Membrane</keyword>
<feature type="compositionally biased region" description="Polar residues" evidence="7">
    <location>
        <begin position="1"/>
        <end position="10"/>
    </location>
</feature>
<feature type="transmembrane region" description="Helical" evidence="8">
    <location>
        <begin position="213"/>
        <end position="235"/>
    </location>
</feature>